<reference evidence="1 2" key="1">
    <citation type="submission" date="2020-02" db="EMBL/GenBank/DDBJ databases">
        <title>Rhodobacter translucens sp. nov., a novel bacterium isolated from activated sludge.</title>
        <authorList>
            <person name="Liu J."/>
        </authorList>
    </citation>
    <scope>NUCLEOTIDE SEQUENCE [LARGE SCALE GENOMIC DNA]</scope>
    <source>
        <strain evidence="1 2">HX-7-19</strain>
    </source>
</reference>
<keyword evidence="2" id="KW-1185">Reference proteome</keyword>
<accession>A0A6M1UAD4</accession>
<evidence type="ECO:0000313" key="1">
    <source>
        <dbReference type="EMBL" id="NGQ92723.1"/>
    </source>
</evidence>
<proteinExistence type="predicted"/>
<sequence>MIHPTSAVCATTDTARGEERLPSEQNQAILKSSGRPLGECRFAHDRWIGDLSVAIGARRVIEKPLQLYRRHGANESQWVFSDPRGVTLVSVIAQTGFASPVDSWKTTLGKNEIIRNRLREANSILASLGLSDRAAVAEAYIQGEQDRFSTRIHLLSLPRWRRWVSVIGFWARGGYRRFAGWKSAVKDMIRP</sequence>
<comment type="caution">
    <text evidence="1">The sequence shown here is derived from an EMBL/GenBank/DDBJ whole genome shotgun (WGS) entry which is preliminary data.</text>
</comment>
<dbReference type="AlphaFoldDB" id="A0A6M1UAD4"/>
<dbReference type="Proteomes" id="UP000474758">
    <property type="component" value="Unassembled WGS sequence"/>
</dbReference>
<protein>
    <submittedName>
        <fullName evidence="1">Uncharacterized protein</fullName>
    </submittedName>
</protein>
<name>A0A6M1UAD4_9RHOB</name>
<dbReference type="EMBL" id="JAALFE010000022">
    <property type="protein sequence ID" value="NGQ92723.1"/>
    <property type="molecule type" value="Genomic_DNA"/>
</dbReference>
<gene>
    <name evidence="1" type="ORF">G5V65_17660</name>
</gene>
<evidence type="ECO:0000313" key="2">
    <source>
        <dbReference type="Proteomes" id="UP000474758"/>
    </source>
</evidence>
<organism evidence="1 2">
    <name type="scientific">Paragemmobacter kunshanensis</name>
    <dbReference type="NCBI Taxonomy" id="2583234"/>
    <lineage>
        <taxon>Bacteria</taxon>
        <taxon>Pseudomonadati</taxon>
        <taxon>Pseudomonadota</taxon>
        <taxon>Alphaproteobacteria</taxon>
        <taxon>Rhodobacterales</taxon>
        <taxon>Paracoccaceae</taxon>
        <taxon>Paragemmobacter</taxon>
    </lineage>
</organism>